<dbReference type="PROSITE" id="PS51257">
    <property type="entry name" value="PROKAR_LIPOPROTEIN"/>
    <property type="match status" value="1"/>
</dbReference>
<comment type="caution">
    <text evidence="3">The sequence shown here is derived from an EMBL/GenBank/DDBJ whole genome shotgun (WGS) entry which is preliminary data.</text>
</comment>
<dbReference type="PANTHER" id="PTHR12151">
    <property type="entry name" value="ELECTRON TRANSPORT PROTIN SCO1/SENC FAMILY MEMBER"/>
    <property type="match status" value="1"/>
</dbReference>
<evidence type="ECO:0000256" key="1">
    <source>
        <dbReference type="ARBA" id="ARBA00010996"/>
    </source>
</evidence>
<accession>A0ABS7WR57</accession>
<keyword evidence="4" id="KW-1185">Reference proteome</keyword>
<protein>
    <submittedName>
        <fullName evidence="3">SCO family protein</fullName>
    </submittedName>
</protein>
<dbReference type="InterPro" id="IPR003782">
    <property type="entry name" value="SCO1/SenC"/>
</dbReference>
<feature type="chain" id="PRO_5046661470" evidence="2">
    <location>
        <begin position="21"/>
        <end position="174"/>
    </location>
</feature>
<gene>
    <name evidence="3" type="ORF">AVCANL283_00310</name>
</gene>
<dbReference type="PANTHER" id="PTHR12151:SF25">
    <property type="entry name" value="LINALOOL DEHYDRATASE_ISOMERASE DOMAIN-CONTAINING PROTEIN"/>
    <property type="match status" value="1"/>
</dbReference>
<dbReference type="EMBL" id="JACGBB010000001">
    <property type="protein sequence ID" value="MBZ7986554.1"/>
    <property type="molecule type" value="Genomic_DNA"/>
</dbReference>
<keyword evidence="2" id="KW-0732">Signal</keyword>
<comment type="similarity">
    <text evidence="1">Belongs to the SCO1/2 family.</text>
</comment>
<proteinExistence type="inferred from homology"/>
<reference evidence="3 4" key="1">
    <citation type="submission" date="2020-07" db="EMBL/GenBank/DDBJ databases">
        <title>Transfer of Campylobacter canadensis to the novel genus Avispirillum gen. nov., that also includes two novel species recovered from migratory waterfowl: Avispirillum anseris sp. nov. and Avispirillum brantae sp. nov.</title>
        <authorList>
            <person name="Miller W.G."/>
            <person name="Chapman M.H."/>
            <person name="Yee E."/>
            <person name="Inglis G.D."/>
        </authorList>
    </citation>
    <scope>NUCLEOTIDE SEQUENCE [LARGE SCALE GENOMIC DNA]</scope>
    <source>
        <strain evidence="3 4">L283</strain>
    </source>
</reference>
<name>A0ABS7WR57_9BACT</name>
<evidence type="ECO:0000313" key="3">
    <source>
        <dbReference type="EMBL" id="MBZ7986554.1"/>
    </source>
</evidence>
<dbReference type="Gene3D" id="3.40.30.10">
    <property type="entry name" value="Glutaredoxin"/>
    <property type="match status" value="1"/>
</dbReference>
<dbReference type="CDD" id="cd02968">
    <property type="entry name" value="SCO"/>
    <property type="match status" value="1"/>
</dbReference>
<organism evidence="3 4">
    <name type="scientific">Campylobacter canadensis</name>
    <dbReference type="NCBI Taxonomy" id="449520"/>
    <lineage>
        <taxon>Bacteria</taxon>
        <taxon>Pseudomonadati</taxon>
        <taxon>Campylobacterota</taxon>
        <taxon>Epsilonproteobacteria</taxon>
        <taxon>Campylobacterales</taxon>
        <taxon>Campylobacteraceae</taxon>
        <taxon>Campylobacter</taxon>
    </lineage>
</organism>
<dbReference type="Pfam" id="PF02630">
    <property type="entry name" value="SCO1-SenC"/>
    <property type="match status" value="1"/>
</dbReference>
<dbReference type="SUPFAM" id="SSF52833">
    <property type="entry name" value="Thioredoxin-like"/>
    <property type="match status" value="1"/>
</dbReference>
<dbReference type="InterPro" id="IPR036249">
    <property type="entry name" value="Thioredoxin-like_sf"/>
</dbReference>
<dbReference type="RefSeq" id="WP_172232240.1">
    <property type="nucleotide sequence ID" value="NZ_CP035946.1"/>
</dbReference>
<dbReference type="Proteomes" id="UP000786183">
    <property type="component" value="Unassembled WGS sequence"/>
</dbReference>
<evidence type="ECO:0000256" key="2">
    <source>
        <dbReference type="SAM" id="SignalP"/>
    </source>
</evidence>
<sequence>MKKIILVFLLFLLSACSENKYDFNLQGLDKNYSLKDFKGENLLIYFGYTLCPDVCPFSLSRASDVLAKLDNKNIKLVFITLDPKRDDVKSVEEYVKFFQENSIGLVPSEEELVKIAKNYGVKYEYVYQDSEALYTVAHSSSLYFINDKGEYKGEISNLTEKNIIKKINSFLNEG</sequence>
<evidence type="ECO:0000313" key="4">
    <source>
        <dbReference type="Proteomes" id="UP000786183"/>
    </source>
</evidence>
<feature type="signal peptide" evidence="2">
    <location>
        <begin position="1"/>
        <end position="20"/>
    </location>
</feature>